<dbReference type="EMBL" id="OX596105">
    <property type="protein sequence ID" value="CAN0142282.1"/>
    <property type="molecule type" value="Genomic_DNA"/>
</dbReference>
<proteinExistence type="predicted"/>
<name>A0AC59Z101_RANTA</name>
<evidence type="ECO:0000313" key="1">
    <source>
        <dbReference type="EMBL" id="CAN0142282.1"/>
    </source>
</evidence>
<reference evidence="1" key="2">
    <citation type="submission" date="2025-03" db="EMBL/GenBank/DDBJ databases">
        <authorList>
            <consortium name="ELIXIR-Norway"/>
            <consortium name="Elixir Norway"/>
        </authorList>
    </citation>
    <scope>NUCLEOTIDE SEQUENCE</scope>
</reference>
<organism evidence="1 2">
    <name type="scientific">Rangifer tarandus platyrhynchus</name>
    <name type="common">Svalbard reindeer</name>
    <dbReference type="NCBI Taxonomy" id="3082113"/>
    <lineage>
        <taxon>Eukaryota</taxon>
        <taxon>Metazoa</taxon>
        <taxon>Chordata</taxon>
        <taxon>Craniata</taxon>
        <taxon>Vertebrata</taxon>
        <taxon>Euteleostomi</taxon>
        <taxon>Mammalia</taxon>
        <taxon>Eutheria</taxon>
        <taxon>Laurasiatheria</taxon>
        <taxon>Artiodactyla</taxon>
        <taxon>Ruminantia</taxon>
        <taxon>Pecora</taxon>
        <taxon>Cervidae</taxon>
        <taxon>Odocoileinae</taxon>
        <taxon>Rangifer</taxon>
    </lineage>
</organism>
<accession>A0AC59Z101</accession>
<gene>
    <name evidence="1" type="ORF">MRATA1EN22A_LOCUS12689</name>
</gene>
<reference evidence="1" key="1">
    <citation type="submission" date="2023-05" db="EMBL/GenBank/DDBJ databases">
        <authorList>
            <consortium name="ELIXIR-Norway"/>
        </authorList>
    </citation>
    <scope>NUCLEOTIDE SEQUENCE</scope>
</reference>
<protein>
    <submittedName>
        <fullName evidence="1">Uncharacterized protein</fullName>
    </submittedName>
</protein>
<sequence>MVVGGSEDEGTSVKSQLQPSSSRSPIPASDPGERLTTEGQERLQVDATPADHPHPNRGCRVSSTGPCWTRCSPSSLPGVERVSLGPGPTSSGSARDREPGGPLGGREGSQVSAGTVAHPSARLQLPLSLGLDHSASRPKQESMLTALTLAVDVGPRTRAARPDVKLSFSPPTTGTSRFLLLISLWAASDPP</sequence>
<evidence type="ECO:0000313" key="2">
    <source>
        <dbReference type="Proteomes" id="UP001162501"/>
    </source>
</evidence>
<dbReference type="Proteomes" id="UP001162501">
    <property type="component" value="Chromosome 21"/>
</dbReference>